<dbReference type="PRINTS" id="PR00081">
    <property type="entry name" value="GDHRDH"/>
</dbReference>
<evidence type="ECO:0000313" key="6">
    <source>
        <dbReference type="Proteomes" id="UP000306102"/>
    </source>
</evidence>
<dbReference type="AlphaFoldDB" id="A0A4S4DY07"/>
<comment type="caution">
    <text evidence="5">The sequence shown here is derived from an EMBL/GenBank/DDBJ whole genome shotgun (WGS) entry which is preliminary data.</text>
</comment>
<accession>A0A4S4DY07</accession>
<evidence type="ECO:0000256" key="4">
    <source>
        <dbReference type="RuleBase" id="RU000363"/>
    </source>
</evidence>
<dbReference type="PRINTS" id="PR00080">
    <property type="entry name" value="SDRFAMILY"/>
</dbReference>
<dbReference type="Gene3D" id="3.40.50.720">
    <property type="entry name" value="NAD(P)-binding Rossmann-like Domain"/>
    <property type="match status" value="1"/>
</dbReference>
<dbReference type="InterPro" id="IPR020904">
    <property type="entry name" value="Sc_DH/Rdtase_CS"/>
</dbReference>
<dbReference type="InterPro" id="IPR002347">
    <property type="entry name" value="SDR_fam"/>
</dbReference>
<dbReference type="STRING" id="542762.A0A4S4DY07"/>
<evidence type="ECO:0000256" key="1">
    <source>
        <dbReference type="ARBA" id="ARBA00006484"/>
    </source>
</evidence>
<dbReference type="PANTHER" id="PTHR43490:SF107">
    <property type="entry name" value="SALUTARIDINE REDUCTASE (NADPH)"/>
    <property type="match status" value="1"/>
</dbReference>
<dbReference type="Proteomes" id="UP000306102">
    <property type="component" value="Unassembled WGS sequence"/>
</dbReference>
<name>A0A4S4DY07_CAMSN</name>
<keyword evidence="3" id="KW-0560">Oxidoreductase</keyword>
<organism evidence="5 6">
    <name type="scientific">Camellia sinensis var. sinensis</name>
    <name type="common">China tea</name>
    <dbReference type="NCBI Taxonomy" id="542762"/>
    <lineage>
        <taxon>Eukaryota</taxon>
        <taxon>Viridiplantae</taxon>
        <taxon>Streptophyta</taxon>
        <taxon>Embryophyta</taxon>
        <taxon>Tracheophyta</taxon>
        <taxon>Spermatophyta</taxon>
        <taxon>Magnoliopsida</taxon>
        <taxon>eudicotyledons</taxon>
        <taxon>Gunneridae</taxon>
        <taxon>Pentapetalae</taxon>
        <taxon>asterids</taxon>
        <taxon>Ericales</taxon>
        <taxon>Theaceae</taxon>
        <taxon>Camellia</taxon>
    </lineage>
</organism>
<keyword evidence="2" id="KW-0521">NADP</keyword>
<dbReference type="GO" id="GO:0016616">
    <property type="term" value="F:oxidoreductase activity, acting on the CH-OH group of donors, NAD or NADP as acceptor"/>
    <property type="evidence" value="ECO:0007669"/>
    <property type="project" value="InterPro"/>
</dbReference>
<proteinExistence type="inferred from homology"/>
<evidence type="ECO:0000256" key="2">
    <source>
        <dbReference type="ARBA" id="ARBA00022857"/>
    </source>
</evidence>
<protein>
    <submittedName>
        <fullName evidence="5">Uncharacterized protein</fullName>
    </submittedName>
</protein>
<sequence>MKHGYSKSVVVQVSGTYRVQVRVRVYVPVRLYAYRVRQKRTEYVSYSQYSNGNAMGTFLGTPGLKNFEGARVPCPFDHLLPEILPRESEEHFVGAIERIAVVTGGNKGIGLEICRQLASNEVMVILTARDKKRGTEAVENLKACGLSDIFFHQLDVTDSASIASLADYIKNKFRKLDILVNNAGVTGVIMDAESFTSLKLKSGEIVGEKAEMAKKVIKQTYETAEGCLRTNYYGPKQLSQALIPLLQLSGSARIVNVSSGLGQLKNVTNEWAREVLSDVDGLTEEKVDEVVSRYLQDAKQDLLESKGWSVLSAYVVSKAALNAYTRVLAKKFPNFGINSVTPGFCKTEMSFNNGHYTAEQGAKGPVKLSLTVGDGPSGLFFFQTEEMTF</sequence>
<reference evidence="5 6" key="1">
    <citation type="journal article" date="2018" name="Proc. Natl. Acad. Sci. U.S.A.">
        <title>Draft genome sequence of Camellia sinensis var. sinensis provides insights into the evolution of the tea genome and tea quality.</title>
        <authorList>
            <person name="Wei C."/>
            <person name="Yang H."/>
            <person name="Wang S."/>
            <person name="Zhao J."/>
            <person name="Liu C."/>
            <person name="Gao L."/>
            <person name="Xia E."/>
            <person name="Lu Y."/>
            <person name="Tai Y."/>
            <person name="She G."/>
            <person name="Sun J."/>
            <person name="Cao H."/>
            <person name="Tong W."/>
            <person name="Gao Q."/>
            <person name="Li Y."/>
            <person name="Deng W."/>
            <person name="Jiang X."/>
            <person name="Wang W."/>
            <person name="Chen Q."/>
            <person name="Zhang S."/>
            <person name="Li H."/>
            <person name="Wu J."/>
            <person name="Wang P."/>
            <person name="Li P."/>
            <person name="Shi C."/>
            <person name="Zheng F."/>
            <person name="Jian J."/>
            <person name="Huang B."/>
            <person name="Shan D."/>
            <person name="Shi M."/>
            <person name="Fang C."/>
            <person name="Yue Y."/>
            <person name="Li F."/>
            <person name="Li D."/>
            <person name="Wei S."/>
            <person name="Han B."/>
            <person name="Jiang C."/>
            <person name="Yin Y."/>
            <person name="Xia T."/>
            <person name="Zhang Z."/>
            <person name="Bennetzen J.L."/>
            <person name="Zhao S."/>
            <person name="Wan X."/>
        </authorList>
    </citation>
    <scope>NUCLEOTIDE SEQUENCE [LARGE SCALE GENOMIC DNA]</scope>
    <source>
        <strain evidence="6">cv. Shuchazao</strain>
        <tissue evidence="5">Leaf</tissue>
    </source>
</reference>
<dbReference type="InterPro" id="IPR045313">
    <property type="entry name" value="CBR1-like"/>
</dbReference>
<dbReference type="PANTHER" id="PTHR43490">
    <property type="entry name" value="(+)-NEOMENTHOL DEHYDROGENASE"/>
    <property type="match status" value="1"/>
</dbReference>
<dbReference type="Pfam" id="PF00106">
    <property type="entry name" value="adh_short"/>
    <property type="match status" value="1"/>
</dbReference>
<dbReference type="CDD" id="cd05324">
    <property type="entry name" value="carb_red_PTCR-like_SDR_c"/>
    <property type="match status" value="1"/>
</dbReference>
<comment type="similarity">
    <text evidence="1 4">Belongs to the short-chain dehydrogenases/reductases (SDR) family.</text>
</comment>
<dbReference type="SUPFAM" id="SSF51735">
    <property type="entry name" value="NAD(P)-binding Rossmann-fold domains"/>
    <property type="match status" value="1"/>
</dbReference>
<dbReference type="InterPro" id="IPR036291">
    <property type="entry name" value="NAD(P)-bd_dom_sf"/>
</dbReference>
<dbReference type="EMBL" id="SDRB02009417">
    <property type="protein sequence ID" value="THG08283.1"/>
    <property type="molecule type" value="Genomic_DNA"/>
</dbReference>
<evidence type="ECO:0000313" key="5">
    <source>
        <dbReference type="EMBL" id="THG08283.1"/>
    </source>
</evidence>
<evidence type="ECO:0000256" key="3">
    <source>
        <dbReference type="ARBA" id="ARBA00023002"/>
    </source>
</evidence>
<gene>
    <name evidence="5" type="ORF">TEA_006526</name>
</gene>
<keyword evidence="6" id="KW-1185">Reference proteome</keyword>
<dbReference type="GO" id="GO:0016020">
    <property type="term" value="C:membrane"/>
    <property type="evidence" value="ECO:0007669"/>
    <property type="project" value="TreeGrafter"/>
</dbReference>
<dbReference type="PROSITE" id="PS00061">
    <property type="entry name" value="ADH_SHORT"/>
    <property type="match status" value="1"/>
</dbReference>